<feature type="non-terminal residue" evidence="4">
    <location>
        <position position="1"/>
    </location>
</feature>
<reference evidence="4" key="1">
    <citation type="journal article" date="2020" name="mSystems">
        <title>Genome- and Community-Level Interaction Insights into Carbon Utilization and Element Cycling Functions of Hydrothermarchaeota in Hydrothermal Sediment.</title>
        <authorList>
            <person name="Zhou Z."/>
            <person name="Liu Y."/>
            <person name="Xu W."/>
            <person name="Pan J."/>
            <person name="Luo Z.H."/>
            <person name="Li M."/>
        </authorList>
    </citation>
    <scope>NUCLEOTIDE SEQUENCE [LARGE SCALE GENOMIC DNA]</scope>
    <source>
        <strain evidence="4">SpSt-1257</strain>
    </source>
</reference>
<proteinExistence type="predicted"/>
<evidence type="ECO:0000256" key="3">
    <source>
        <dbReference type="PROSITE-ProRule" id="PRU00339"/>
    </source>
</evidence>
<gene>
    <name evidence="4" type="ORF">ENO34_01940</name>
</gene>
<evidence type="ECO:0000313" key="4">
    <source>
        <dbReference type="EMBL" id="HEV09144.1"/>
    </source>
</evidence>
<dbReference type="SUPFAM" id="SSF81901">
    <property type="entry name" value="HCP-like"/>
    <property type="match status" value="1"/>
</dbReference>
<dbReference type="PROSITE" id="PS50005">
    <property type="entry name" value="TPR"/>
    <property type="match status" value="2"/>
</dbReference>
<dbReference type="SMART" id="SM00028">
    <property type="entry name" value="TPR"/>
    <property type="match status" value="6"/>
</dbReference>
<dbReference type="EMBL" id="DSFC01000112">
    <property type="protein sequence ID" value="HEV09144.1"/>
    <property type="molecule type" value="Genomic_DNA"/>
</dbReference>
<dbReference type="Pfam" id="PF13174">
    <property type="entry name" value="TPR_6"/>
    <property type="match status" value="3"/>
</dbReference>
<dbReference type="InterPro" id="IPR019734">
    <property type="entry name" value="TPR_rpt"/>
</dbReference>
<name>A0A831YCW2_9AQUI</name>
<dbReference type="PANTHER" id="PTHR44186:SF1">
    <property type="entry name" value="BARDET-BIEDL SYNDROME 4 PROTEIN"/>
    <property type="match status" value="1"/>
</dbReference>
<dbReference type="Pfam" id="PF13432">
    <property type="entry name" value="TPR_16"/>
    <property type="match status" value="1"/>
</dbReference>
<evidence type="ECO:0000256" key="2">
    <source>
        <dbReference type="ARBA" id="ARBA00022803"/>
    </source>
</evidence>
<accession>A0A831YCW2</accession>
<dbReference type="Proteomes" id="UP000885621">
    <property type="component" value="Unassembled WGS sequence"/>
</dbReference>
<feature type="repeat" description="TPR" evidence="3">
    <location>
        <begin position="171"/>
        <end position="204"/>
    </location>
</feature>
<keyword evidence="2 3" id="KW-0802">TPR repeat</keyword>
<protein>
    <submittedName>
        <fullName evidence="4">Tetratricopeptide repeat protein</fullName>
    </submittedName>
</protein>
<dbReference type="PANTHER" id="PTHR44186">
    <property type="match status" value="1"/>
</dbReference>
<dbReference type="Pfam" id="PF13176">
    <property type="entry name" value="TPR_7"/>
    <property type="match status" value="1"/>
</dbReference>
<dbReference type="Gene3D" id="1.25.40.10">
    <property type="entry name" value="Tetratricopeptide repeat domain"/>
    <property type="match status" value="3"/>
</dbReference>
<keyword evidence="1" id="KW-0677">Repeat</keyword>
<dbReference type="AlphaFoldDB" id="A0A831YCW2"/>
<sequence length="259" mass="30038">LKLQLASIYEEKGELEKAEKIYKELSQKNTQEGNYAKYKLAEIYYKSNQTDKAKNILSQLIDSPDKDIYFQTNLLLAKIYEEEGDKDKAIEIYQRISDNDDIKFKLSNLLIDVGRYDEALTYLNQLIEKYPDKAPEISFYIGKIKYKQNNFDEAISYLEAATKSQNYNIASESYFLLGEIYNSKKDLNKALNAYLNAIYVNPQLNNITANARLKASDILIKAEKRKEASCIITPLLDYNDENIKNIVKEKMKNLPKCLR</sequence>
<dbReference type="InterPro" id="IPR011990">
    <property type="entry name" value="TPR-like_helical_dom_sf"/>
</dbReference>
<comment type="caution">
    <text evidence="4">The sequence shown here is derived from an EMBL/GenBank/DDBJ whole genome shotgun (WGS) entry which is preliminary data.</text>
</comment>
<evidence type="ECO:0000256" key="1">
    <source>
        <dbReference type="ARBA" id="ARBA00022737"/>
    </source>
</evidence>
<feature type="repeat" description="TPR" evidence="3">
    <location>
        <begin position="100"/>
        <end position="133"/>
    </location>
</feature>
<organism evidence="4">
    <name type="scientific">Sulfurihydrogenibium azorense</name>
    <dbReference type="NCBI Taxonomy" id="309806"/>
    <lineage>
        <taxon>Bacteria</taxon>
        <taxon>Pseudomonadati</taxon>
        <taxon>Aquificota</taxon>
        <taxon>Aquificia</taxon>
        <taxon>Aquificales</taxon>
        <taxon>Hydrogenothermaceae</taxon>
        <taxon>Sulfurihydrogenibium</taxon>
    </lineage>
</organism>